<keyword evidence="4 7" id="KW-0456">Lyase</keyword>
<comment type="caution">
    <text evidence="7">Lacks conserved residue(s) required for the propagation of feature annotation.</text>
</comment>
<dbReference type="PROSITE" id="PS00534">
    <property type="entry name" value="FERROCHELATASE"/>
    <property type="match status" value="1"/>
</dbReference>
<keyword evidence="10" id="KW-1185">Reference proteome</keyword>
<name>A0ABW1NPE8_9ACTN</name>
<organism evidence="9 10">
    <name type="scientific">Sphaerisporangium aureirubrum</name>
    <dbReference type="NCBI Taxonomy" id="1544736"/>
    <lineage>
        <taxon>Bacteria</taxon>
        <taxon>Bacillati</taxon>
        <taxon>Actinomycetota</taxon>
        <taxon>Actinomycetes</taxon>
        <taxon>Streptosporangiales</taxon>
        <taxon>Streptosporangiaceae</taxon>
        <taxon>Sphaerisporangium</taxon>
    </lineage>
</organism>
<dbReference type="CDD" id="cd00419">
    <property type="entry name" value="Ferrochelatase_C"/>
    <property type="match status" value="1"/>
</dbReference>
<comment type="caution">
    <text evidence="9">The sequence shown here is derived from an EMBL/GenBank/DDBJ whole genome shotgun (WGS) entry which is preliminary data.</text>
</comment>
<evidence type="ECO:0000256" key="5">
    <source>
        <dbReference type="ARBA" id="ARBA00023244"/>
    </source>
</evidence>
<comment type="similarity">
    <text evidence="7 8">Belongs to the ferrochelatase family.</text>
</comment>
<protein>
    <recommendedName>
        <fullName evidence="7">Coproporphyrin III ferrochelatase</fullName>
        <ecNumber evidence="7">4.99.1.9</ecNumber>
    </recommendedName>
</protein>
<dbReference type="Pfam" id="PF00762">
    <property type="entry name" value="Ferrochelatase"/>
    <property type="match status" value="1"/>
</dbReference>
<evidence type="ECO:0000256" key="1">
    <source>
        <dbReference type="ARBA" id="ARBA00004744"/>
    </source>
</evidence>
<dbReference type="HAMAP" id="MF_00323">
    <property type="entry name" value="Ferrochelatase"/>
    <property type="match status" value="1"/>
</dbReference>
<dbReference type="NCBIfam" id="TIGR00109">
    <property type="entry name" value="hemH"/>
    <property type="match status" value="1"/>
</dbReference>
<dbReference type="Proteomes" id="UP001596137">
    <property type="component" value="Unassembled WGS sequence"/>
</dbReference>
<dbReference type="InterPro" id="IPR033644">
    <property type="entry name" value="Ferrochelatase_C"/>
</dbReference>
<dbReference type="NCBIfam" id="NF000689">
    <property type="entry name" value="PRK00035.2-1"/>
    <property type="match status" value="1"/>
</dbReference>
<dbReference type="CDD" id="cd03411">
    <property type="entry name" value="Ferrochelatase_N"/>
    <property type="match status" value="1"/>
</dbReference>
<dbReference type="EC" id="4.99.1.9" evidence="7"/>
<keyword evidence="2 7" id="KW-0408">Iron</keyword>
<dbReference type="Gene3D" id="3.40.50.1400">
    <property type="match status" value="2"/>
</dbReference>
<feature type="binding site" evidence="7">
    <location>
        <position position="117"/>
    </location>
    <ligand>
        <name>Fe-coproporphyrin III</name>
        <dbReference type="ChEBI" id="CHEBI:68438"/>
    </ligand>
</feature>
<dbReference type="RefSeq" id="WP_380758991.1">
    <property type="nucleotide sequence ID" value="NZ_JBHSRF010000056.1"/>
</dbReference>
<keyword evidence="7" id="KW-0479">Metal-binding</keyword>
<dbReference type="PANTHER" id="PTHR11108">
    <property type="entry name" value="FERROCHELATASE"/>
    <property type="match status" value="1"/>
</dbReference>
<gene>
    <name evidence="7" type="primary">cpfC</name>
    <name evidence="9" type="ORF">ACFP1K_28605</name>
</gene>
<reference evidence="10" key="1">
    <citation type="journal article" date="2019" name="Int. J. Syst. Evol. Microbiol.">
        <title>The Global Catalogue of Microorganisms (GCM) 10K type strain sequencing project: providing services to taxonomists for standard genome sequencing and annotation.</title>
        <authorList>
            <consortium name="The Broad Institute Genomics Platform"/>
            <consortium name="The Broad Institute Genome Sequencing Center for Infectious Disease"/>
            <person name="Wu L."/>
            <person name="Ma J."/>
        </authorList>
    </citation>
    <scope>NUCLEOTIDE SEQUENCE [LARGE SCALE GENOMIC DNA]</scope>
    <source>
        <strain evidence="10">JCM 30346</strain>
    </source>
</reference>
<comment type="pathway">
    <text evidence="1 7 8">Porphyrin-containing compound metabolism; protoheme biosynthesis.</text>
</comment>
<evidence type="ECO:0000313" key="10">
    <source>
        <dbReference type="Proteomes" id="UP001596137"/>
    </source>
</evidence>
<evidence type="ECO:0000256" key="6">
    <source>
        <dbReference type="ARBA" id="ARBA00024536"/>
    </source>
</evidence>
<feature type="binding site" evidence="7">
    <location>
        <position position="176"/>
    </location>
    <ligand>
        <name>Fe(2+)</name>
        <dbReference type="ChEBI" id="CHEBI:29033"/>
    </ligand>
</feature>
<dbReference type="SUPFAM" id="SSF53800">
    <property type="entry name" value="Chelatase"/>
    <property type="match status" value="1"/>
</dbReference>
<sequence>MAQYDALLVVSFGGPERPEDVMPFLENVVRGRGVPRERLLEVEGHYQRFGGVSPINGQCRDLIAALEPLVDLPIYWGNRNWQPFLTDTVRQMTADGVRRAAAFLTSAYSSYSSCRQYLDDIAAARAAVPGAPPIVRLRHYHDHPGFIAAMSDHTREALGRLPEAHRDGARLVFTAHSIPLSMAATAGPTGGAYEAQLRAAAARVAGDRPFDLVWQSRSGPPSVPWLEPDVCDHLTALAAEGVKAVVLVPIGFVSDHMEVVYDLDTEAAETARELGLHLTRAATAGTHPRFVSMVRELLDEPEPAACPAACCPAPRRPGA</sequence>
<evidence type="ECO:0000256" key="4">
    <source>
        <dbReference type="ARBA" id="ARBA00023239"/>
    </source>
</evidence>
<keyword evidence="7 8" id="KW-0963">Cytoplasm</keyword>
<comment type="function">
    <text evidence="7 8">Involved in coproporphyrin-dependent heme b biosynthesis. Catalyzes the insertion of ferrous iron into coproporphyrin III to form Fe-coproporphyrin III.</text>
</comment>
<evidence type="ECO:0000313" key="9">
    <source>
        <dbReference type="EMBL" id="MFC6085156.1"/>
    </source>
</evidence>
<comment type="catalytic activity">
    <reaction evidence="6">
        <text>Fe-coproporphyrin III + 2 H(+) = coproporphyrin III + Fe(2+)</text>
        <dbReference type="Rhea" id="RHEA:49572"/>
        <dbReference type="ChEBI" id="CHEBI:15378"/>
        <dbReference type="ChEBI" id="CHEBI:29033"/>
        <dbReference type="ChEBI" id="CHEBI:68438"/>
        <dbReference type="ChEBI" id="CHEBI:131725"/>
        <dbReference type="EC" id="4.99.1.9"/>
    </reaction>
    <physiologicalReaction direction="right-to-left" evidence="6">
        <dbReference type="Rhea" id="RHEA:49574"/>
    </physiologicalReaction>
</comment>
<keyword evidence="5 7" id="KW-0627">Porphyrin biosynthesis</keyword>
<accession>A0ABW1NPE8</accession>
<dbReference type="EMBL" id="JBHSRF010000056">
    <property type="protein sequence ID" value="MFC6085156.1"/>
    <property type="molecule type" value="Genomic_DNA"/>
</dbReference>
<evidence type="ECO:0000256" key="3">
    <source>
        <dbReference type="ARBA" id="ARBA00023133"/>
    </source>
</evidence>
<evidence type="ECO:0000256" key="8">
    <source>
        <dbReference type="RuleBase" id="RU000607"/>
    </source>
</evidence>
<dbReference type="PANTHER" id="PTHR11108:SF1">
    <property type="entry name" value="FERROCHELATASE, MITOCHONDRIAL"/>
    <property type="match status" value="1"/>
</dbReference>
<dbReference type="InterPro" id="IPR019772">
    <property type="entry name" value="Ferrochelatase_AS"/>
</dbReference>
<evidence type="ECO:0000256" key="7">
    <source>
        <dbReference type="HAMAP-Rule" id="MF_00323"/>
    </source>
</evidence>
<feature type="binding site" evidence="7">
    <location>
        <position position="53"/>
    </location>
    <ligand>
        <name>Fe-coproporphyrin III</name>
        <dbReference type="ChEBI" id="CHEBI:68438"/>
    </ligand>
</feature>
<proteinExistence type="inferred from homology"/>
<dbReference type="InterPro" id="IPR033659">
    <property type="entry name" value="Ferrochelatase_N"/>
</dbReference>
<evidence type="ECO:0000256" key="2">
    <source>
        <dbReference type="ARBA" id="ARBA00023004"/>
    </source>
</evidence>
<keyword evidence="3 7" id="KW-0350">Heme biosynthesis</keyword>
<dbReference type="InterPro" id="IPR001015">
    <property type="entry name" value="Ferrochelatase"/>
</dbReference>
<feature type="binding site" evidence="7">
    <location>
        <position position="258"/>
    </location>
    <ligand>
        <name>Fe(2+)</name>
        <dbReference type="ChEBI" id="CHEBI:29033"/>
    </ligand>
</feature>
<comment type="subcellular location">
    <subcellularLocation>
        <location evidence="7 8">Cytoplasm</location>
    </subcellularLocation>
</comment>